<keyword evidence="3" id="KW-1185">Reference proteome</keyword>
<organism evidence="2">
    <name type="scientific">Oryza punctata</name>
    <name type="common">Red rice</name>
    <dbReference type="NCBI Taxonomy" id="4537"/>
    <lineage>
        <taxon>Eukaryota</taxon>
        <taxon>Viridiplantae</taxon>
        <taxon>Streptophyta</taxon>
        <taxon>Embryophyta</taxon>
        <taxon>Tracheophyta</taxon>
        <taxon>Spermatophyta</taxon>
        <taxon>Magnoliopsida</taxon>
        <taxon>Liliopsida</taxon>
        <taxon>Poales</taxon>
        <taxon>Poaceae</taxon>
        <taxon>BOP clade</taxon>
        <taxon>Oryzoideae</taxon>
        <taxon>Oryzeae</taxon>
        <taxon>Oryzinae</taxon>
        <taxon>Oryza</taxon>
    </lineage>
</organism>
<protein>
    <submittedName>
        <fullName evidence="2">Uncharacterized protein</fullName>
    </submittedName>
</protein>
<reference evidence="2" key="2">
    <citation type="submission" date="2018-05" db="EMBL/GenBank/DDBJ databases">
        <title>OpunRS2 (Oryza punctata Reference Sequence Version 2).</title>
        <authorList>
            <person name="Zhang J."/>
            <person name="Kudrna D."/>
            <person name="Lee S."/>
            <person name="Talag J."/>
            <person name="Welchert J."/>
            <person name="Wing R.A."/>
        </authorList>
    </citation>
    <scope>NUCLEOTIDE SEQUENCE [LARGE SCALE GENOMIC DNA]</scope>
</reference>
<proteinExistence type="predicted"/>
<name>A0A0E0M0H9_ORYPU</name>
<feature type="region of interest" description="Disordered" evidence="1">
    <location>
        <begin position="1"/>
        <end position="24"/>
    </location>
</feature>
<dbReference type="AlphaFoldDB" id="A0A0E0M0H9"/>
<reference evidence="2" key="1">
    <citation type="submission" date="2015-04" db="UniProtKB">
        <authorList>
            <consortium name="EnsemblPlants"/>
        </authorList>
    </citation>
    <scope>IDENTIFICATION</scope>
</reference>
<dbReference type="Gramene" id="OPUNC09G06670.1">
    <property type="protein sequence ID" value="OPUNC09G06670.1"/>
    <property type="gene ID" value="OPUNC09G06670"/>
</dbReference>
<sequence length="153" mass="16536">MRPGGPLEHWHGQPGRGGDNSSAMRGVLKPATSFLLGISPFTEAACHYDHIGRASAGRGDPLFSLTLSLFDLTTWMELKRTRGVGAVATRRRGLANGNVEYDIHSLARESGNYGGKPSIQAGNDDTYGCRFPLGVLLCFSILSQWVLQVKTMS</sequence>
<dbReference type="Proteomes" id="UP000026962">
    <property type="component" value="Chromosome 9"/>
</dbReference>
<dbReference type="HOGENOM" id="CLU_142508_0_0_1"/>
<dbReference type="EnsemblPlants" id="OPUNC09G06670.1">
    <property type="protein sequence ID" value="OPUNC09G06670.1"/>
    <property type="gene ID" value="OPUNC09G06670"/>
</dbReference>
<evidence type="ECO:0000256" key="1">
    <source>
        <dbReference type="SAM" id="MobiDB-lite"/>
    </source>
</evidence>
<accession>A0A0E0M0H9</accession>
<evidence type="ECO:0000313" key="2">
    <source>
        <dbReference type="EnsemblPlants" id="OPUNC09G06670.1"/>
    </source>
</evidence>
<evidence type="ECO:0000313" key="3">
    <source>
        <dbReference type="Proteomes" id="UP000026962"/>
    </source>
</evidence>